<dbReference type="RefSeq" id="WP_182169709.1">
    <property type="nucleotide sequence ID" value="NZ_JACFXU010000013.1"/>
</dbReference>
<name>A0A7W2TV48_9GAMM</name>
<accession>A0A7W2TV48</accession>
<reference evidence="6 7" key="1">
    <citation type="submission" date="2020-07" db="EMBL/GenBank/DDBJ databases">
        <title>Halieaceae bacterium, F7430, whole genome shotgun sequencing project.</title>
        <authorList>
            <person name="Jiang S."/>
            <person name="Liu Z.W."/>
            <person name="Du Z.J."/>
        </authorList>
    </citation>
    <scope>NUCLEOTIDE SEQUENCE [LARGE SCALE GENOMIC DNA]</scope>
    <source>
        <strain evidence="6 7">F7430</strain>
    </source>
</reference>
<comment type="catalytic activity">
    <reaction evidence="1">
        <text>ATP + H2O = AMP + diphosphate + H(+)</text>
        <dbReference type="Rhea" id="RHEA:14245"/>
        <dbReference type="ChEBI" id="CHEBI:15377"/>
        <dbReference type="ChEBI" id="CHEBI:15378"/>
        <dbReference type="ChEBI" id="CHEBI:30616"/>
        <dbReference type="ChEBI" id="CHEBI:33019"/>
        <dbReference type="ChEBI" id="CHEBI:456215"/>
        <dbReference type="EC" id="3.6.1.8"/>
    </reaction>
</comment>
<dbReference type="Gene3D" id="1.10.287.1080">
    <property type="entry name" value="MazG-like"/>
    <property type="match status" value="2"/>
</dbReference>
<keyword evidence="6" id="KW-0378">Hydrolase</keyword>
<evidence type="ECO:0000256" key="4">
    <source>
        <dbReference type="ARBA" id="ARBA00074799"/>
    </source>
</evidence>
<comment type="caution">
    <text evidence="6">The sequence shown here is derived from an EMBL/GenBank/DDBJ whole genome shotgun (WGS) entry which is preliminary data.</text>
</comment>
<dbReference type="InterPro" id="IPR011551">
    <property type="entry name" value="NTP_PyrPHydrolase_MazG"/>
</dbReference>
<dbReference type="GO" id="GO:0006203">
    <property type="term" value="P:dGTP catabolic process"/>
    <property type="evidence" value="ECO:0007669"/>
    <property type="project" value="TreeGrafter"/>
</dbReference>
<dbReference type="GO" id="GO:0006950">
    <property type="term" value="P:response to stress"/>
    <property type="evidence" value="ECO:0007669"/>
    <property type="project" value="UniProtKB-ARBA"/>
</dbReference>
<dbReference type="InterPro" id="IPR048015">
    <property type="entry name" value="NTP-PPase_MazG-like_N"/>
</dbReference>
<dbReference type="PANTHER" id="PTHR30522">
    <property type="entry name" value="NUCLEOSIDE TRIPHOSPHATE PYROPHOSPHOHYDROLASE"/>
    <property type="match status" value="1"/>
</dbReference>
<dbReference type="GO" id="GO:0046052">
    <property type="term" value="P:UTP catabolic process"/>
    <property type="evidence" value="ECO:0007669"/>
    <property type="project" value="TreeGrafter"/>
</dbReference>
<evidence type="ECO:0000259" key="5">
    <source>
        <dbReference type="Pfam" id="PF03819"/>
    </source>
</evidence>
<dbReference type="FunFam" id="1.10.287.1080:FF:000003">
    <property type="entry name" value="Nucleoside triphosphate pyrophosphohydrolase"/>
    <property type="match status" value="1"/>
</dbReference>
<dbReference type="PANTHER" id="PTHR30522:SF0">
    <property type="entry name" value="NUCLEOSIDE TRIPHOSPHATE PYROPHOSPHOHYDROLASE"/>
    <property type="match status" value="1"/>
</dbReference>
<comment type="similarity">
    <text evidence="2">Belongs to the nucleoside triphosphate pyrophosphohydrolase family.</text>
</comment>
<sequence length="268" mass="30493">MAKVKYAMDDLLRVMQRLRDPQHGCPWDLQQDFRSIVPSTLEECYELAEAIERGDFVHLEEELGDLLFQVIFYAQLGREQELFDFDSVVDGLVQKLIRRHPHVFAGGEIEGIADRSAALEQVKESWETIKQEERDKRQEQGLLADIPLALPALPRAQKLQKRAARVNFDWPEAESVLLKIEEELAELRAAMSESHSAAIEEEMGDLLFTCVNLSRHLGLDAEASLRRASSKFESRFSHMESQALASGQNLASCSATELDELWEAAKRR</sequence>
<dbReference type="InterPro" id="IPR004518">
    <property type="entry name" value="MazG-like_dom"/>
</dbReference>
<proteinExistence type="inferred from homology"/>
<evidence type="ECO:0000256" key="2">
    <source>
        <dbReference type="ARBA" id="ARBA00061115"/>
    </source>
</evidence>
<dbReference type="GO" id="GO:0046061">
    <property type="term" value="P:dATP catabolic process"/>
    <property type="evidence" value="ECO:0007669"/>
    <property type="project" value="TreeGrafter"/>
</dbReference>
<dbReference type="Proteomes" id="UP000539350">
    <property type="component" value="Unassembled WGS sequence"/>
</dbReference>
<evidence type="ECO:0000313" key="7">
    <source>
        <dbReference type="Proteomes" id="UP000539350"/>
    </source>
</evidence>
<dbReference type="AlphaFoldDB" id="A0A7W2TV48"/>
<dbReference type="EMBL" id="JACFXU010000013">
    <property type="protein sequence ID" value="MBA6412530.1"/>
    <property type="molecule type" value="Genomic_DNA"/>
</dbReference>
<dbReference type="NCBIfam" id="TIGR00444">
    <property type="entry name" value="mazG"/>
    <property type="match status" value="1"/>
</dbReference>
<dbReference type="SUPFAM" id="SSF101386">
    <property type="entry name" value="all-alpha NTP pyrophosphatases"/>
    <property type="match status" value="2"/>
</dbReference>
<dbReference type="InterPro" id="IPR048011">
    <property type="entry name" value="NTP-PPase_MazG-like_C"/>
</dbReference>
<protein>
    <recommendedName>
        <fullName evidence="4">Nucleoside triphosphate pyrophosphohydrolase</fullName>
        <ecNumber evidence="3">3.6.1.8</ecNumber>
    </recommendedName>
</protein>
<dbReference type="FunFam" id="1.10.287.1080:FF:000001">
    <property type="entry name" value="Nucleoside triphosphate pyrophosphohydrolase"/>
    <property type="match status" value="1"/>
</dbReference>
<feature type="domain" description="NTP pyrophosphohydrolase MazG-like" evidence="5">
    <location>
        <begin position="174"/>
        <end position="238"/>
    </location>
</feature>
<keyword evidence="7" id="KW-1185">Reference proteome</keyword>
<dbReference type="GO" id="GO:0046047">
    <property type="term" value="P:TTP catabolic process"/>
    <property type="evidence" value="ECO:0007669"/>
    <property type="project" value="TreeGrafter"/>
</dbReference>
<dbReference type="GO" id="GO:0047693">
    <property type="term" value="F:ATP diphosphatase activity"/>
    <property type="evidence" value="ECO:0007669"/>
    <property type="project" value="UniProtKB-EC"/>
</dbReference>
<evidence type="ECO:0000256" key="3">
    <source>
        <dbReference type="ARBA" id="ARBA00066372"/>
    </source>
</evidence>
<organism evidence="6 7">
    <name type="scientific">Sediminihaliea albiluteola</name>
    <dbReference type="NCBI Taxonomy" id="2758564"/>
    <lineage>
        <taxon>Bacteria</taxon>
        <taxon>Pseudomonadati</taxon>
        <taxon>Pseudomonadota</taxon>
        <taxon>Gammaproteobacteria</taxon>
        <taxon>Cellvibrionales</taxon>
        <taxon>Halieaceae</taxon>
        <taxon>Sediminihaliea</taxon>
    </lineage>
</organism>
<dbReference type="CDD" id="cd11529">
    <property type="entry name" value="NTP-PPase_MazG_Cterm"/>
    <property type="match status" value="1"/>
</dbReference>
<feature type="domain" description="NTP pyrophosphohydrolase MazG-like" evidence="5">
    <location>
        <begin position="31"/>
        <end position="104"/>
    </location>
</feature>
<dbReference type="CDD" id="cd11528">
    <property type="entry name" value="NTP-PPase_MazG_Nterm"/>
    <property type="match status" value="1"/>
</dbReference>
<dbReference type="GO" id="GO:0046081">
    <property type="term" value="P:dUTP catabolic process"/>
    <property type="evidence" value="ECO:0007669"/>
    <property type="project" value="TreeGrafter"/>
</dbReference>
<dbReference type="NCBIfam" id="NF007113">
    <property type="entry name" value="PRK09562.1"/>
    <property type="match status" value="1"/>
</dbReference>
<dbReference type="Pfam" id="PF03819">
    <property type="entry name" value="MazG"/>
    <property type="match status" value="2"/>
</dbReference>
<evidence type="ECO:0000256" key="1">
    <source>
        <dbReference type="ARBA" id="ARBA00052141"/>
    </source>
</evidence>
<dbReference type="GO" id="GO:0046076">
    <property type="term" value="P:dTTP catabolic process"/>
    <property type="evidence" value="ECO:0007669"/>
    <property type="project" value="TreeGrafter"/>
</dbReference>
<gene>
    <name evidence="6" type="primary">mazG</name>
    <name evidence="6" type="ORF">H2508_05340</name>
</gene>
<evidence type="ECO:0000313" key="6">
    <source>
        <dbReference type="EMBL" id="MBA6412530.1"/>
    </source>
</evidence>
<dbReference type="EC" id="3.6.1.8" evidence="3"/>